<proteinExistence type="predicted"/>
<dbReference type="PROSITE" id="PS51462">
    <property type="entry name" value="NUDIX"/>
    <property type="match status" value="1"/>
</dbReference>
<evidence type="ECO:0000256" key="3">
    <source>
        <dbReference type="ARBA" id="ARBA00022723"/>
    </source>
</evidence>
<evidence type="ECO:0000256" key="2">
    <source>
        <dbReference type="ARBA" id="ARBA00001946"/>
    </source>
</evidence>
<keyword evidence="3" id="KW-0479">Metal-binding</keyword>
<protein>
    <submittedName>
        <fullName evidence="8">CoA pyrophosphatase</fullName>
    </submittedName>
</protein>
<dbReference type="SUPFAM" id="SSF55811">
    <property type="entry name" value="Nudix"/>
    <property type="match status" value="1"/>
</dbReference>
<comment type="cofactor">
    <cofactor evidence="1">
        <name>Mn(2+)</name>
        <dbReference type="ChEBI" id="CHEBI:29035"/>
    </cofactor>
</comment>
<evidence type="ECO:0000256" key="5">
    <source>
        <dbReference type="ARBA" id="ARBA00022842"/>
    </source>
</evidence>
<dbReference type="InterPro" id="IPR000086">
    <property type="entry name" value="NUDIX_hydrolase_dom"/>
</dbReference>
<dbReference type="Proteomes" id="UP000663570">
    <property type="component" value="Chromosome"/>
</dbReference>
<feature type="domain" description="Nudix hydrolase" evidence="7">
    <location>
        <begin position="40"/>
        <end position="172"/>
    </location>
</feature>
<keyword evidence="4" id="KW-0378">Hydrolase</keyword>
<accession>A0ABX7M1E0</accession>
<evidence type="ECO:0000313" key="9">
    <source>
        <dbReference type="Proteomes" id="UP000663570"/>
    </source>
</evidence>
<dbReference type="NCBIfam" id="NF007980">
    <property type="entry name" value="PRK10707.1"/>
    <property type="match status" value="1"/>
</dbReference>
<evidence type="ECO:0000259" key="7">
    <source>
        <dbReference type="PROSITE" id="PS51462"/>
    </source>
</evidence>
<organism evidence="8 9">
    <name type="scientific">Niveibacterium microcysteis</name>
    <dbReference type="NCBI Taxonomy" id="2811415"/>
    <lineage>
        <taxon>Bacteria</taxon>
        <taxon>Pseudomonadati</taxon>
        <taxon>Pseudomonadota</taxon>
        <taxon>Betaproteobacteria</taxon>
        <taxon>Rhodocyclales</taxon>
        <taxon>Rhodocyclaceae</taxon>
        <taxon>Niveibacterium</taxon>
    </lineage>
</organism>
<dbReference type="RefSeq" id="WP_206253246.1">
    <property type="nucleotide sequence ID" value="NZ_CP071060.1"/>
</dbReference>
<name>A0ABX7M1E0_9RHOO</name>
<reference evidence="8 9" key="1">
    <citation type="submission" date="2021-02" db="EMBL/GenBank/DDBJ databases">
        <title>Niveibacterium changnyeongensis HC41.</title>
        <authorList>
            <person name="Kang M."/>
        </authorList>
    </citation>
    <scope>NUCLEOTIDE SEQUENCE [LARGE SCALE GENOMIC DNA]</scope>
    <source>
        <strain evidence="8 9">HC41</strain>
    </source>
</reference>
<keyword evidence="5" id="KW-0460">Magnesium</keyword>
<dbReference type="InterPro" id="IPR015797">
    <property type="entry name" value="NUDIX_hydrolase-like_dom_sf"/>
</dbReference>
<dbReference type="PANTHER" id="PTHR12992">
    <property type="entry name" value="NUDIX HYDROLASE"/>
    <property type="match status" value="1"/>
</dbReference>
<dbReference type="EMBL" id="CP071060">
    <property type="protein sequence ID" value="QSI75570.1"/>
    <property type="molecule type" value="Genomic_DNA"/>
</dbReference>
<dbReference type="Pfam" id="PF00293">
    <property type="entry name" value="NUDIX"/>
    <property type="match status" value="1"/>
</dbReference>
<dbReference type="PANTHER" id="PTHR12992:SF11">
    <property type="entry name" value="MITOCHONDRIAL COENZYME A DIPHOSPHATASE NUDT8"/>
    <property type="match status" value="1"/>
</dbReference>
<evidence type="ECO:0000313" key="8">
    <source>
        <dbReference type="EMBL" id="QSI75570.1"/>
    </source>
</evidence>
<dbReference type="CDD" id="cd03426">
    <property type="entry name" value="NUDIX_CoAse_Nudt7"/>
    <property type="match status" value="1"/>
</dbReference>
<evidence type="ECO:0000256" key="1">
    <source>
        <dbReference type="ARBA" id="ARBA00001936"/>
    </source>
</evidence>
<evidence type="ECO:0000256" key="4">
    <source>
        <dbReference type="ARBA" id="ARBA00022801"/>
    </source>
</evidence>
<evidence type="ECO:0000256" key="6">
    <source>
        <dbReference type="ARBA" id="ARBA00023211"/>
    </source>
</evidence>
<keyword evidence="6" id="KW-0464">Manganese</keyword>
<sequence>MGRGVGDQAGRDLRGDIDLIRARLAAARPLVAPAAVDTQLMAAAVLVPLVQREYGLQVLLTRRTAHLHHHPGQISFPGGRIEASDASPSEAALRETAEETGLQPDVIELIGELPEFDTSTGFRITPLVGAIKPPLTLAPDPFEVAEVFEVPLGFFLDRSNHQRHEIFWRGRMRQYWAMPWGDYYIWGATAGIIRNLVEVLEG</sequence>
<dbReference type="InterPro" id="IPR045121">
    <property type="entry name" value="CoAse"/>
</dbReference>
<dbReference type="Gene3D" id="3.90.79.10">
    <property type="entry name" value="Nucleoside Triphosphate Pyrophosphohydrolase"/>
    <property type="match status" value="1"/>
</dbReference>
<gene>
    <name evidence="8" type="ORF">JY500_13825</name>
</gene>
<keyword evidence="9" id="KW-1185">Reference proteome</keyword>
<comment type="cofactor">
    <cofactor evidence="2">
        <name>Mg(2+)</name>
        <dbReference type="ChEBI" id="CHEBI:18420"/>
    </cofactor>
</comment>